<evidence type="ECO:0008006" key="3">
    <source>
        <dbReference type="Google" id="ProtNLM"/>
    </source>
</evidence>
<protein>
    <recommendedName>
        <fullName evidence="3">Proteinase inhibitor I42 chagasin domain-containing protein</fullName>
    </recommendedName>
</protein>
<organism evidence="1 2">
    <name type="scientific">Flaviaesturariibacter amylovorans</name>
    <dbReference type="NCBI Taxonomy" id="1084520"/>
    <lineage>
        <taxon>Bacteria</taxon>
        <taxon>Pseudomonadati</taxon>
        <taxon>Bacteroidota</taxon>
        <taxon>Chitinophagia</taxon>
        <taxon>Chitinophagales</taxon>
        <taxon>Chitinophagaceae</taxon>
        <taxon>Flaviaestuariibacter</taxon>
    </lineage>
</organism>
<gene>
    <name evidence="1" type="ORF">GCM10023184_17410</name>
</gene>
<dbReference type="EMBL" id="BAABGY010000007">
    <property type="protein sequence ID" value="GAA4327884.1"/>
    <property type="molecule type" value="Genomic_DNA"/>
</dbReference>
<sequence length="130" mass="14196">MYKTSLLVLGVLWLASCKKDNNSTRVETLLTIDSTKTPAAATLNTAFTARVRATGANLCYRFERMHVDSTAPREWAVRTIGSVQQGGACAQALYRVDTTVTIKPGLPGQHIVRYYNSGNSLFKADTVVVN</sequence>
<keyword evidence="2" id="KW-1185">Reference proteome</keyword>
<evidence type="ECO:0000313" key="2">
    <source>
        <dbReference type="Proteomes" id="UP001501725"/>
    </source>
</evidence>
<comment type="caution">
    <text evidence="1">The sequence shown here is derived from an EMBL/GenBank/DDBJ whole genome shotgun (WGS) entry which is preliminary data.</text>
</comment>
<proteinExistence type="predicted"/>
<dbReference type="PROSITE" id="PS51257">
    <property type="entry name" value="PROKAR_LIPOPROTEIN"/>
    <property type="match status" value="1"/>
</dbReference>
<dbReference type="RefSeq" id="WP_345255132.1">
    <property type="nucleotide sequence ID" value="NZ_BAABGY010000007.1"/>
</dbReference>
<reference evidence="2" key="1">
    <citation type="journal article" date="2019" name="Int. J. Syst. Evol. Microbiol.">
        <title>The Global Catalogue of Microorganisms (GCM) 10K type strain sequencing project: providing services to taxonomists for standard genome sequencing and annotation.</title>
        <authorList>
            <consortium name="The Broad Institute Genomics Platform"/>
            <consortium name="The Broad Institute Genome Sequencing Center for Infectious Disease"/>
            <person name="Wu L."/>
            <person name="Ma J."/>
        </authorList>
    </citation>
    <scope>NUCLEOTIDE SEQUENCE [LARGE SCALE GENOMIC DNA]</scope>
    <source>
        <strain evidence="2">JCM 17919</strain>
    </source>
</reference>
<evidence type="ECO:0000313" key="1">
    <source>
        <dbReference type="EMBL" id="GAA4327884.1"/>
    </source>
</evidence>
<accession>A0ABP8GPY6</accession>
<name>A0ABP8GPY6_9BACT</name>
<dbReference type="Proteomes" id="UP001501725">
    <property type="component" value="Unassembled WGS sequence"/>
</dbReference>